<dbReference type="Gene3D" id="3.40.50.300">
    <property type="entry name" value="P-loop containing nucleotide triphosphate hydrolases"/>
    <property type="match status" value="1"/>
</dbReference>
<evidence type="ECO:0008006" key="3">
    <source>
        <dbReference type="Google" id="ProtNLM"/>
    </source>
</evidence>
<protein>
    <recommendedName>
        <fullName evidence="3">Terminase</fullName>
    </recommendedName>
</protein>
<dbReference type="EMBL" id="JAENIK010000005">
    <property type="protein sequence ID" value="MBK1815100.1"/>
    <property type="molecule type" value="Genomic_DNA"/>
</dbReference>
<keyword evidence="2" id="KW-1185">Reference proteome</keyword>
<name>A0A934R428_9BACT</name>
<dbReference type="AlphaFoldDB" id="A0A934R428"/>
<proteinExistence type="predicted"/>
<gene>
    <name evidence="1" type="ORF">JIN84_05725</name>
</gene>
<dbReference type="RefSeq" id="WP_200350070.1">
    <property type="nucleotide sequence ID" value="NZ_BAABHZ010000005.1"/>
</dbReference>
<dbReference type="InterPro" id="IPR027417">
    <property type="entry name" value="P-loop_NTPase"/>
</dbReference>
<comment type="caution">
    <text evidence="1">The sequence shown here is derived from an EMBL/GenBank/DDBJ whole genome shotgun (WGS) entry which is preliminary data.</text>
</comment>
<reference evidence="1" key="1">
    <citation type="submission" date="2021-01" db="EMBL/GenBank/DDBJ databases">
        <title>Modified the classification status of verrucomicrobia.</title>
        <authorList>
            <person name="Feng X."/>
        </authorList>
    </citation>
    <scope>NUCLEOTIDE SEQUENCE</scope>
    <source>
        <strain evidence="1">JCM 18052</strain>
    </source>
</reference>
<accession>A0A934R428</accession>
<evidence type="ECO:0000313" key="1">
    <source>
        <dbReference type="EMBL" id="MBK1815100.1"/>
    </source>
</evidence>
<organism evidence="1 2">
    <name type="scientific">Luteolibacter yonseiensis</name>
    <dbReference type="NCBI Taxonomy" id="1144680"/>
    <lineage>
        <taxon>Bacteria</taxon>
        <taxon>Pseudomonadati</taxon>
        <taxon>Verrucomicrobiota</taxon>
        <taxon>Verrucomicrobiia</taxon>
        <taxon>Verrucomicrobiales</taxon>
        <taxon>Verrucomicrobiaceae</taxon>
        <taxon>Luteolibacter</taxon>
    </lineage>
</organism>
<evidence type="ECO:0000313" key="2">
    <source>
        <dbReference type="Proteomes" id="UP000600139"/>
    </source>
</evidence>
<sequence>MSVTLEIRPRRQFREFLESKKRWCCLVVHRRGGKTFSSLQKLLLRALTHKRPGPPTRYAYIAPTQAQAKDIAWGYLKSFTWQIPGVSINESDLKVTFADGMTVRLYSGENYERMRGLYFDGVVIDEPEDIDPMAWPSVIRPCLSDYRGWAIWIGTIKGKKGQWQRYVDAAADGDWFSLLLRASESGIIPEDELEDLRKGISADVFRQEFECDPSVGRTGAIYAKEVGEAEAAGRVREFSPDKGALVHTAWDLGSPENTRVVYFQRVGPWLYIVDHDTGLRLTTAERVAHMMAKGYAFGCHCLPHDAASRRPGGLSFVEELASAGLENVRVIPRTDDPERRINRMWGMFPNIWFNEPRTRDLRVSLENYRRRVDGASAAVMSEIVHDWASHDADAFGYIAEAEMAGIVSENLPRLGAGKRGARVRVSLGRGDL</sequence>
<dbReference type="Proteomes" id="UP000600139">
    <property type="component" value="Unassembled WGS sequence"/>
</dbReference>